<proteinExistence type="predicted"/>
<reference evidence="1" key="1">
    <citation type="submission" date="2018-05" db="EMBL/GenBank/DDBJ databases">
        <authorList>
            <person name="Lanie J.A."/>
            <person name="Ng W.-L."/>
            <person name="Kazmierczak K.M."/>
            <person name="Andrzejewski T.M."/>
            <person name="Davidsen T.M."/>
            <person name="Wayne K.J."/>
            <person name="Tettelin H."/>
            <person name="Glass J.I."/>
            <person name="Rusch D."/>
            <person name="Podicherti R."/>
            <person name="Tsui H.-C.T."/>
            <person name="Winkler M.E."/>
        </authorList>
    </citation>
    <scope>NUCLEOTIDE SEQUENCE</scope>
</reference>
<dbReference type="EMBL" id="UINC01130661">
    <property type="protein sequence ID" value="SVD11861.1"/>
    <property type="molecule type" value="Genomic_DNA"/>
</dbReference>
<dbReference type="AlphaFoldDB" id="A0A382SSK8"/>
<protein>
    <recommendedName>
        <fullName evidence="2">Cadherin domain-containing protein</fullName>
    </recommendedName>
</protein>
<accession>A0A382SSK8</accession>
<sequence length="309" mass="35272">IRVVSNEPVFVDSMIQDPMIHRDGITMILVTVEDVEDSSQDLNLEFQYSVEEDSWEDAYLSEPLYEPGLDQWSVEFDPVLSAQTGFYEIRVRATDTDGTISDWHSPGSIQVINSPPEIIDSELLNHGEDPFSTFFYRNGTGSFFVYVSDSEDSPDQLAVTVSHRFMEEPWEQSFLEEGTYDFSESRWVFNFEIPSFAQEGEYDFRVLAEDLDGEQSQYLEIDNVLFVLNQPPVVLDAQASESLVNEGSSVTFTGESYDDSLVIEHEWSSDLQGIIGNEPSMTMDWLMHGVHNISYQVMDNDNIWSQSYS</sequence>
<feature type="non-terminal residue" evidence="1">
    <location>
        <position position="1"/>
    </location>
</feature>
<evidence type="ECO:0000313" key="1">
    <source>
        <dbReference type="EMBL" id="SVD11861.1"/>
    </source>
</evidence>
<name>A0A382SSK8_9ZZZZ</name>
<feature type="non-terminal residue" evidence="1">
    <location>
        <position position="309"/>
    </location>
</feature>
<gene>
    <name evidence="1" type="ORF">METZ01_LOCUS364715</name>
</gene>
<organism evidence="1">
    <name type="scientific">marine metagenome</name>
    <dbReference type="NCBI Taxonomy" id="408172"/>
    <lineage>
        <taxon>unclassified sequences</taxon>
        <taxon>metagenomes</taxon>
        <taxon>ecological metagenomes</taxon>
    </lineage>
</organism>
<evidence type="ECO:0008006" key="2">
    <source>
        <dbReference type="Google" id="ProtNLM"/>
    </source>
</evidence>